<evidence type="ECO:0000313" key="3">
    <source>
        <dbReference type="EMBL" id="TDD06380.1"/>
    </source>
</evidence>
<evidence type="ECO:0000256" key="1">
    <source>
        <dbReference type="SAM" id="MobiDB-lite"/>
    </source>
</evidence>
<reference evidence="3 4" key="1">
    <citation type="submission" date="2019-03" db="EMBL/GenBank/DDBJ databases">
        <title>Draft genome sequences of novel Actinobacteria.</title>
        <authorList>
            <person name="Sahin N."/>
            <person name="Ay H."/>
            <person name="Saygin H."/>
        </authorList>
    </citation>
    <scope>NUCLEOTIDE SEQUENCE [LARGE SCALE GENOMIC DNA]</scope>
    <source>
        <strain evidence="3 4">16K309</strain>
    </source>
</reference>
<dbReference type="InterPro" id="IPR042070">
    <property type="entry name" value="PucR_C-HTH_sf"/>
</dbReference>
<name>A0A4R4W0J2_9PSEU</name>
<feature type="domain" description="PucR C-terminal helix-turn-helix" evidence="2">
    <location>
        <begin position="109"/>
        <end position="164"/>
    </location>
</feature>
<keyword evidence="4" id="KW-1185">Reference proteome</keyword>
<feature type="region of interest" description="Disordered" evidence="1">
    <location>
        <begin position="1"/>
        <end position="36"/>
    </location>
</feature>
<proteinExistence type="predicted"/>
<dbReference type="Gene3D" id="1.10.10.2840">
    <property type="entry name" value="PucR C-terminal helix-turn-helix domain"/>
    <property type="match status" value="1"/>
</dbReference>
<gene>
    <name evidence="3" type="ORF">E1181_12860</name>
</gene>
<dbReference type="InterPro" id="IPR025736">
    <property type="entry name" value="PucR_C-HTH_dom"/>
</dbReference>
<dbReference type="AlphaFoldDB" id="A0A4R4W0J2"/>
<dbReference type="PANTHER" id="PTHR33744">
    <property type="entry name" value="CARBOHYDRATE DIACID REGULATOR"/>
    <property type="match status" value="1"/>
</dbReference>
<dbReference type="OrthoDB" id="3655573at2"/>
<dbReference type="Pfam" id="PF13556">
    <property type="entry name" value="HTH_30"/>
    <property type="match status" value="1"/>
</dbReference>
<dbReference type="Proteomes" id="UP000295674">
    <property type="component" value="Unassembled WGS sequence"/>
</dbReference>
<feature type="compositionally biased region" description="Basic and acidic residues" evidence="1">
    <location>
        <begin position="1"/>
        <end position="18"/>
    </location>
</feature>
<evidence type="ECO:0000313" key="4">
    <source>
        <dbReference type="Proteomes" id="UP000295674"/>
    </source>
</evidence>
<comment type="caution">
    <text evidence="3">The sequence shown here is derived from an EMBL/GenBank/DDBJ whole genome shotgun (WGS) entry which is preliminary data.</text>
</comment>
<accession>A0A4R4W0J2</accession>
<dbReference type="EMBL" id="SMKS01000017">
    <property type="protein sequence ID" value="TDD06380.1"/>
    <property type="molecule type" value="Genomic_DNA"/>
</dbReference>
<evidence type="ECO:0000259" key="2">
    <source>
        <dbReference type="Pfam" id="PF13556"/>
    </source>
</evidence>
<sequence>MADCRPEHGGVTDSESQHQRHVGQNGAAGLDKARRRSGLDARRRLVPLNRHIDDRVVGRNRLNRVGVVGVEDLSWRLAAAADPEVSSHLVDRYLTPLREQGEFGKVLEDTVRAYLGNGQNVARAAAYLNVHGNTLRYRLEKFTDLTGATLMSTDTVIEVAWALELGSCDLEPTTSLVGAGQLTAWRH</sequence>
<protein>
    <recommendedName>
        <fullName evidence="2">PucR C-terminal helix-turn-helix domain-containing protein</fullName>
    </recommendedName>
</protein>
<organism evidence="3 4">
    <name type="scientific">Saccharopolyspora terrae</name>
    <dbReference type="NCBI Taxonomy" id="2530384"/>
    <lineage>
        <taxon>Bacteria</taxon>
        <taxon>Bacillati</taxon>
        <taxon>Actinomycetota</taxon>
        <taxon>Actinomycetes</taxon>
        <taxon>Pseudonocardiales</taxon>
        <taxon>Pseudonocardiaceae</taxon>
        <taxon>Saccharopolyspora</taxon>
    </lineage>
</organism>
<dbReference type="InterPro" id="IPR051448">
    <property type="entry name" value="CdaR-like_regulators"/>
</dbReference>